<dbReference type="RefSeq" id="WP_179237257.1">
    <property type="nucleotide sequence ID" value="NZ_JACBNQ010000003.1"/>
</dbReference>
<evidence type="ECO:0000256" key="8">
    <source>
        <dbReference type="ARBA" id="ARBA00022842"/>
    </source>
</evidence>
<evidence type="ECO:0000256" key="1">
    <source>
        <dbReference type="ARBA" id="ARBA00001946"/>
    </source>
</evidence>
<dbReference type="InterPro" id="IPR027417">
    <property type="entry name" value="P-loop_NTPase"/>
</dbReference>
<keyword evidence="6 10" id="KW-0547">Nucleotide-binding</keyword>
<feature type="binding site" evidence="10">
    <location>
        <begin position="12"/>
        <end position="17"/>
    </location>
    <ligand>
        <name>substrate</name>
    </ligand>
</feature>
<dbReference type="AlphaFoldDB" id="A0A974GVP1"/>
<evidence type="ECO:0000256" key="7">
    <source>
        <dbReference type="ARBA" id="ARBA00022840"/>
    </source>
</evidence>
<dbReference type="GO" id="GO:0052381">
    <property type="term" value="F:tRNA dimethylallyltransferase activity"/>
    <property type="evidence" value="ECO:0007669"/>
    <property type="project" value="UniProtKB-UniRule"/>
</dbReference>
<dbReference type="Proteomes" id="UP000611629">
    <property type="component" value="Unassembled WGS sequence"/>
</dbReference>
<evidence type="ECO:0000256" key="10">
    <source>
        <dbReference type="HAMAP-Rule" id="MF_00185"/>
    </source>
</evidence>
<gene>
    <name evidence="10 14" type="primary">miaA</name>
    <name evidence="14" type="ORF">HZF24_05385</name>
</gene>
<evidence type="ECO:0000313" key="15">
    <source>
        <dbReference type="Proteomes" id="UP000611629"/>
    </source>
</evidence>
<evidence type="ECO:0000256" key="2">
    <source>
        <dbReference type="ARBA" id="ARBA00003213"/>
    </source>
</evidence>
<feature type="region of interest" description="Interaction with substrate tRNA" evidence="10">
    <location>
        <begin position="35"/>
        <end position="38"/>
    </location>
</feature>
<evidence type="ECO:0000256" key="4">
    <source>
        <dbReference type="ARBA" id="ARBA00022679"/>
    </source>
</evidence>
<comment type="catalytic activity">
    <reaction evidence="9 10 11">
        <text>adenosine(37) in tRNA + dimethylallyl diphosphate = N(6)-dimethylallyladenosine(37) in tRNA + diphosphate</text>
        <dbReference type="Rhea" id="RHEA:26482"/>
        <dbReference type="Rhea" id="RHEA-COMP:10162"/>
        <dbReference type="Rhea" id="RHEA-COMP:10375"/>
        <dbReference type="ChEBI" id="CHEBI:33019"/>
        <dbReference type="ChEBI" id="CHEBI:57623"/>
        <dbReference type="ChEBI" id="CHEBI:74411"/>
        <dbReference type="ChEBI" id="CHEBI:74415"/>
        <dbReference type="EC" id="2.5.1.75"/>
    </reaction>
</comment>
<comment type="similarity">
    <text evidence="3 10 13">Belongs to the IPP transferase family.</text>
</comment>
<dbReference type="SUPFAM" id="SSF52540">
    <property type="entry name" value="P-loop containing nucleoside triphosphate hydrolases"/>
    <property type="match status" value="2"/>
</dbReference>
<comment type="cofactor">
    <cofactor evidence="1 10">
        <name>Mg(2+)</name>
        <dbReference type="ChEBI" id="CHEBI:18420"/>
    </cofactor>
</comment>
<keyword evidence="8 10" id="KW-0460">Magnesium</keyword>
<dbReference type="EMBL" id="JACBNQ010000003">
    <property type="protein sequence ID" value="NYB73569.1"/>
    <property type="molecule type" value="Genomic_DNA"/>
</dbReference>
<keyword evidence="7 10" id="KW-0067">ATP-binding</keyword>
<feature type="site" description="Interaction with substrate tRNA" evidence="10">
    <location>
        <position position="101"/>
    </location>
</feature>
<keyword evidence="4 10" id="KW-0808">Transferase</keyword>
<protein>
    <recommendedName>
        <fullName evidence="10">tRNA dimethylallyltransferase</fullName>
        <ecNumber evidence="10">2.5.1.75</ecNumber>
    </recommendedName>
    <alternativeName>
        <fullName evidence="10">Dimethylallyl diphosphate:tRNA dimethylallyltransferase</fullName>
        <shortName evidence="10">DMAPP:tRNA dimethylallyltransferase</shortName>
        <shortName evidence="10">DMATase</shortName>
    </alternativeName>
    <alternativeName>
        <fullName evidence="10">Isopentenyl-diphosphate:tRNA isopentenyltransferase</fullName>
        <shortName evidence="10">IPP transferase</shortName>
        <shortName evidence="10">IPPT</shortName>
        <shortName evidence="10">IPTase</shortName>
    </alternativeName>
</protein>
<sequence length="311" mass="36175">MSNKIVVIVGPTAVGKTYASVELAKKLNTEVVSADSMQIYKYMDIGTAKITESEKNGVEHHMIDLIEPNENYSVSDFKIKAEEIIDNLLLNGKIPIIVGGSGLYVNSLIYDLDFGNAKSNERIREYYTYYYKEHGEDKLYEKLQKIDPSAAEKIHKNNVKRVIRALEFYDITGYKFSEINTDIRKPSKKYDCTLIGLSMDRKQLYERINQRVDKMIDEGLIEEVKSLLNKGYDKNLVSMRGIGYKEIIDYLDGNMSIDESINILKRNTRRFAKRQYTWFLKDEKVKWFDVKDVKDIDTTIDNIFKYLKIQL</sequence>
<dbReference type="Pfam" id="PF01715">
    <property type="entry name" value="IPPT"/>
    <property type="match status" value="1"/>
</dbReference>
<dbReference type="InterPro" id="IPR039657">
    <property type="entry name" value="Dimethylallyltransferase"/>
</dbReference>
<accession>A0A974GVP1</accession>
<dbReference type="NCBIfam" id="TIGR00174">
    <property type="entry name" value="miaA"/>
    <property type="match status" value="1"/>
</dbReference>
<evidence type="ECO:0000256" key="13">
    <source>
        <dbReference type="RuleBase" id="RU003785"/>
    </source>
</evidence>
<evidence type="ECO:0000256" key="6">
    <source>
        <dbReference type="ARBA" id="ARBA00022741"/>
    </source>
</evidence>
<organism evidence="14 15">
    <name type="scientific">Sedimentibacter hydroxybenzoicus DSM 7310</name>
    <dbReference type="NCBI Taxonomy" id="1123245"/>
    <lineage>
        <taxon>Bacteria</taxon>
        <taxon>Bacillati</taxon>
        <taxon>Bacillota</taxon>
        <taxon>Tissierellia</taxon>
        <taxon>Sedimentibacter</taxon>
    </lineage>
</organism>
<dbReference type="EC" id="2.5.1.75" evidence="10"/>
<proteinExistence type="inferred from homology"/>
<evidence type="ECO:0000256" key="9">
    <source>
        <dbReference type="ARBA" id="ARBA00049563"/>
    </source>
</evidence>
<dbReference type="GO" id="GO:0006400">
    <property type="term" value="P:tRNA modification"/>
    <property type="evidence" value="ECO:0007669"/>
    <property type="project" value="TreeGrafter"/>
</dbReference>
<dbReference type="GO" id="GO:0005524">
    <property type="term" value="F:ATP binding"/>
    <property type="evidence" value="ECO:0007669"/>
    <property type="project" value="UniProtKB-UniRule"/>
</dbReference>
<dbReference type="PANTHER" id="PTHR11088:SF60">
    <property type="entry name" value="TRNA DIMETHYLALLYLTRANSFERASE"/>
    <property type="match status" value="1"/>
</dbReference>
<evidence type="ECO:0000256" key="5">
    <source>
        <dbReference type="ARBA" id="ARBA00022694"/>
    </source>
</evidence>
<dbReference type="InterPro" id="IPR018022">
    <property type="entry name" value="IPT"/>
</dbReference>
<feature type="binding site" evidence="10">
    <location>
        <begin position="10"/>
        <end position="17"/>
    </location>
    <ligand>
        <name>ATP</name>
        <dbReference type="ChEBI" id="CHEBI:30616"/>
    </ligand>
</feature>
<reference evidence="14" key="1">
    <citation type="submission" date="2020-07" db="EMBL/GenBank/DDBJ databases">
        <title>Genomic analysis of a strain of Sedimentibacter Hydroxybenzoicus DSM7310.</title>
        <authorList>
            <person name="Ma S."/>
        </authorList>
    </citation>
    <scope>NUCLEOTIDE SEQUENCE</scope>
    <source>
        <strain evidence="14">DSM 7310</strain>
    </source>
</reference>
<dbReference type="PANTHER" id="PTHR11088">
    <property type="entry name" value="TRNA DIMETHYLALLYLTRANSFERASE"/>
    <property type="match status" value="1"/>
</dbReference>
<keyword evidence="15" id="KW-1185">Reference proteome</keyword>
<comment type="caution">
    <text evidence="10">Lacks conserved residue(s) required for the propagation of feature annotation.</text>
</comment>
<evidence type="ECO:0000313" key="14">
    <source>
        <dbReference type="EMBL" id="NYB73569.1"/>
    </source>
</evidence>
<evidence type="ECO:0000256" key="12">
    <source>
        <dbReference type="RuleBase" id="RU003784"/>
    </source>
</evidence>
<dbReference type="Gene3D" id="1.10.20.140">
    <property type="match status" value="1"/>
</dbReference>
<keyword evidence="5 10" id="KW-0819">tRNA processing</keyword>
<name>A0A974GVP1_SEDHY</name>
<comment type="subunit">
    <text evidence="10">Monomer.</text>
</comment>
<dbReference type="Gene3D" id="3.40.50.300">
    <property type="entry name" value="P-loop containing nucleotide triphosphate hydrolases"/>
    <property type="match status" value="1"/>
</dbReference>
<evidence type="ECO:0000256" key="3">
    <source>
        <dbReference type="ARBA" id="ARBA00005842"/>
    </source>
</evidence>
<feature type="site" description="Interaction with substrate tRNA" evidence="10">
    <location>
        <position position="124"/>
    </location>
</feature>
<dbReference type="HAMAP" id="MF_00185">
    <property type="entry name" value="IPP_trans"/>
    <property type="match status" value="1"/>
</dbReference>
<comment type="caution">
    <text evidence="14">The sequence shown here is derived from an EMBL/GenBank/DDBJ whole genome shotgun (WGS) entry which is preliminary data.</text>
</comment>
<comment type="function">
    <text evidence="2 10 12">Catalyzes the transfer of a dimethylallyl group onto the adenine at position 37 in tRNAs that read codons beginning with uridine, leading to the formation of N6-(dimethylallyl)adenosine (i(6)A).</text>
</comment>
<evidence type="ECO:0000256" key="11">
    <source>
        <dbReference type="RuleBase" id="RU003783"/>
    </source>
</evidence>